<feature type="transmembrane region" description="Helical" evidence="6">
    <location>
        <begin position="76"/>
        <end position="95"/>
    </location>
</feature>
<reference evidence="8 9" key="1">
    <citation type="submission" date="2013-02" db="EMBL/GenBank/DDBJ databases">
        <title>The Genome Sequence of Lactobacillus catenaformis F0143.</title>
        <authorList>
            <consortium name="The Broad Institute Genome Sequencing Platform"/>
            <person name="Earl A."/>
            <person name="Ward D."/>
            <person name="Feldgarden M."/>
            <person name="Gevers D."/>
            <person name="Izard J."/>
            <person name="Blanton J.M."/>
            <person name="Mathney J."/>
            <person name="Dewhirst F.E."/>
            <person name="Young S.K."/>
            <person name="Zeng Q."/>
            <person name="Gargeya S."/>
            <person name="Fitzgerald M."/>
            <person name="Haas B."/>
            <person name="Abouelleil A."/>
            <person name="Alvarado L."/>
            <person name="Arachchi H.M."/>
            <person name="Berlin A."/>
            <person name="Chapman S.B."/>
            <person name="Gearin G."/>
            <person name="Goldberg J."/>
            <person name="Griggs A."/>
            <person name="Gujja S."/>
            <person name="Hansen M."/>
            <person name="Heiman D."/>
            <person name="Howarth C."/>
            <person name="Larimer J."/>
            <person name="Lui A."/>
            <person name="MacDonald P.J.P."/>
            <person name="McCowen C."/>
            <person name="Montmayeur A."/>
            <person name="Murphy C."/>
            <person name="Neiman D."/>
            <person name="Pearson M."/>
            <person name="Priest M."/>
            <person name="Roberts A."/>
            <person name="Saif S."/>
            <person name="Shea T."/>
            <person name="Sisk P."/>
            <person name="Stolte C."/>
            <person name="Sykes S."/>
            <person name="Wortman J."/>
            <person name="Nusbaum C."/>
            <person name="Birren B."/>
        </authorList>
    </citation>
    <scope>NUCLEOTIDE SEQUENCE [LARGE SCALE GENOMIC DNA]</scope>
    <source>
        <strain evidence="8 9">OT 569</strain>
    </source>
</reference>
<evidence type="ECO:0000256" key="6">
    <source>
        <dbReference type="SAM" id="Phobius"/>
    </source>
</evidence>
<evidence type="ECO:0000256" key="2">
    <source>
        <dbReference type="ARBA" id="ARBA00009399"/>
    </source>
</evidence>
<comment type="caution">
    <text evidence="8">The sequence shown here is derived from an EMBL/GenBank/DDBJ whole genome shotgun (WGS) entry which is preliminary data.</text>
</comment>
<dbReference type="GO" id="GO:0000271">
    <property type="term" value="P:polysaccharide biosynthetic process"/>
    <property type="evidence" value="ECO:0007669"/>
    <property type="project" value="InterPro"/>
</dbReference>
<dbReference type="RefSeq" id="WP_004802171.1">
    <property type="nucleotide sequence ID" value="NZ_AUGJ01000008.1"/>
</dbReference>
<dbReference type="PANTHER" id="PTHR38459:SF1">
    <property type="entry name" value="PROPHAGE BACTOPRENOL-LINKED GLUCOSE TRANSLOCASE HOMOLOG"/>
    <property type="match status" value="1"/>
</dbReference>
<protein>
    <recommendedName>
        <fullName evidence="7">GtrA/DPMS transmembrane domain-containing protein</fullName>
    </recommendedName>
</protein>
<evidence type="ECO:0000256" key="4">
    <source>
        <dbReference type="ARBA" id="ARBA00022989"/>
    </source>
</evidence>
<dbReference type="OrthoDB" id="2666802at2"/>
<dbReference type="GO" id="GO:0005886">
    <property type="term" value="C:plasma membrane"/>
    <property type="evidence" value="ECO:0007669"/>
    <property type="project" value="TreeGrafter"/>
</dbReference>
<sequence>MIIELIKYTIGGISSSAAEYFSYLICLKYLMITPYLSVIVGFIVSTLVSFVFNEFIVYKKRDGEKRNRLFSLGKNFMTYFSTGIILKEILLYIFLKVFSVSADSALIYILIIIAPLNYLITKYWAFKTKKV</sequence>
<evidence type="ECO:0000256" key="3">
    <source>
        <dbReference type="ARBA" id="ARBA00022692"/>
    </source>
</evidence>
<dbReference type="InterPro" id="IPR051401">
    <property type="entry name" value="GtrA_CellWall_Glycosyl"/>
</dbReference>
<keyword evidence="9" id="KW-1185">Reference proteome</keyword>
<accession>M2Q3Z4</accession>
<evidence type="ECO:0000256" key="1">
    <source>
        <dbReference type="ARBA" id="ARBA00004141"/>
    </source>
</evidence>
<keyword evidence="4 6" id="KW-1133">Transmembrane helix</keyword>
<dbReference type="Proteomes" id="UP000011758">
    <property type="component" value="Unassembled WGS sequence"/>
</dbReference>
<gene>
    <name evidence="8" type="ORF">HMPREF9943_00749</name>
</gene>
<evidence type="ECO:0000313" key="8">
    <source>
        <dbReference type="EMBL" id="EMD16971.1"/>
    </source>
</evidence>
<feature type="transmembrane region" description="Helical" evidence="6">
    <location>
        <begin position="107"/>
        <end position="126"/>
    </location>
</feature>
<dbReference type="STRING" id="999415.HMPREF9943_00749"/>
<dbReference type="AlphaFoldDB" id="M2Q3Z4"/>
<evidence type="ECO:0000313" key="9">
    <source>
        <dbReference type="Proteomes" id="UP000011758"/>
    </source>
</evidence>
<feature type="transmembrane region" description="Helical" evidence="6">
    <location>
        <begin position="32"/>
        <end position="56"/>
    </location>
</feature>
<dbReference type="BioCyc" id="ECAT999415-HMP:GTTI-771-MONOMER"/>
<dbReference type="Pfam" id="PF04138">
    <property type="entry name" value="GtrA_DPMS_TM"/>
    <property type="match status" value="1"/>
</dbReference>
<keyword evidence="5 6" id="KW-0472">Membrane</keyword>
<organism evidence="8 9">
    <name type="scientific">Eggerthia catenaformis OT 569 = DSM 20559</name>
    <dbReference type="NCBI Taxonomy" id="999415"/>
    <lineage>
        <taxon>Bacteria</taxon>
        <taxon>Bacillati</taxon>
        <taxon>Bacillota</taxon>
        <taxon>Erysipelotrichia</taxon>
        <taxon>Erysipelotrichales</taxon>
        <taxon>Coprobacillaceae</taxon>
        <taxon>Eggerthia</taxon>
    </lineage>
</organism>
<feature type="domain" description="GtrA/DPMS transmembrane" evidence="7">
    <location>
        <begin position="7"/>
        <end position="126"/>
    </location>
</feature>
<dbReference type="EMBL" id="AGEJ01000012">
    <property type="protein sequence ID" value="EMD16971.1"/>
    <property type="molecule type" value="Genomic_DNA"/>
</dbReference>
<evidence type="ECO:0000256" key="5">
    <source>
        <dbReference type="ARBA" id="ARBA00023136"/>
    </source>
</evidence>
<name>M2Q3Z4_9FIRM</name>
<proteinExistence type="inferred from homology"/>
<evidence type="ECO:0000259" key="7">
    <source>
        <dbReference type="Pfam" id="PF04138"/>
    </source>
</evidence>
<comment type="subcellular location">
    <subcellularLocation>
        <location evidence="1">Membrane</location>
        <topology evidence="1">Multi-pass membrane protein</topology>
    </subcellularLocation>
</comment>
<comment type="similarity">
    <text evidence="2">Belongs to the GtrA family.</text>
</comment>
<dbReference type="InterPro" id="IPR007267">
    <property type="entry name" value="GtrA_DPMS_TM"/>
</dbReference>
<dbReference type="PANTHER" id="PTHR38459">
    <property type="entry name" value="PROPHAGE BACTOPRENOL-LINKED GLUCOSE TRANSLOCASE HOMOLOG"/>
    <property type="match status" value="1"/>
</dbReference>
<keyword evidence="3 6" id="KW-0812">Transmembrane</keyword>